<comment type="subcellular location">
    <subcellularLocation>
        <location evidence="2">Membrane</location>
        <topology evidence="2">Multi-pass membrane protein</topology>
    </subcellularLocation>
</comment>
<gene>
    <name evidence="13" type="ORF">AB433_03030</name>
</gene>
<evidence type="ECO:0000256" key="11">
    <source>
        <dbReference type="ARBA" id="ARBA00023012"/>
    </source>
</evidence>
<evidence type="ECO:0000256" key="5">
    <source>
        <dbReference type="ARBA" id="ARBA00022679"/>
    </source>
</evidence>
<dbReference type="GO" id="GO:0004673">
    <property type="term" value="F:protein histidine kinase activity"/>
    <property type="evidence" value="ECO:0007669"/>
    <property type="project" value="UniProtKB-EC"/>
</dbReference>
<dbReference type="EMBL" id="CP011770">
    <property type="protein sequence ID" value="AKM09177.1"/>
    <property type="molecule type" value="Genomic_DNA"/>
</dbReference>
<evidence type="ECO:0000313" key="13">
    <source>
        <dbReference type="EMBL" id="AKM09177.1"/>
    </source>
</evidence>
<sequence>MHRLATFDVSSSFESPAARLGAQALFGLLCARIMIAVRSGLDTFAPTSGPFALVYPTVLIATLFGHWRGGMVAYLFSLFWAWWFVLPTVGSFQFEVPTDPARVAINALAVAIIAVLAEAFRRAVQTGAAAREAEIERRGMLMVELEHRTKNNFALVASLLELQKRRSADEAVVQALDQATGRVHTFARAYSNLVDTQGEGSSVEMDGYLSDVCARVTEGAFHDRVDVTWEVDSCTLRRQVAVAIGLFVNEALTNCAKYAFPDGREGRVEIRFTSSDADTWSLTIRDNGIGAGGAPTSDGKGGMGAGLMQAFARQAMGQYSVEPQEGGHCVRLASGA</sequence>
<proteinExistence type="predicted"/>
<dbReference type="PANTHER" id="PTHR41523:SF8">
    <property type="entry name" value="ETHYLENE RESPONSE SENSOR PROTEIN"/>
    <property type="match status" value="1"/>
</dbReference>
<keyword evidence="14" id="KW-1185">Reference proteome</keyword>
<dbReference type="PANTHER" id="PTHR41523">
    <property type="entry name" value="TWO-COMPONENT SYSTEM SENSOR PROTEIN"/>
    <property type="match status" value="1"/>
</dbReference>
<dbReference type="AlphaFoldDB" id="A0A0G3XDB5"/>
<protein>
    <recommendedName>
        <fullName evidence="3">histidine kinase</fullName>
        <ecNumber evidence="3">2.7.13.3</ecNumber>
    </recommendedName>
</protein>
<dbReference type="Gene3D" id="3.30.565.10">
    <property type="entry name" value="Histidine kinase-like ATPase, C-terminal domain"/>
    <property type="match status" value="1"/>
</dbReference>
<dbReference type="Pfam" id="PF13581">
    <property type="entry name" value="HATPase_c_2"/>
    <property type="match status" value="1"/>
</dbReference>
<dbReference type="GO" id="GO:0016020">
    <property type="term" value="C:membrane"/>
    <property type="evidence" value="ECO:0007669"/>
    <property type="project" value="UniProtKB-SubCell"/>
</dbReference>
<dbReference type="GO" id="GO:0005524">
    <property type="term" value="F:ATP binding"/>
    <property type="evidence" value="ECO:0007669"/>
    <property type="project" value="UniProtKB-KW"/>
</dbReference>
<dbReference type="Proteomes" id="UP000035287">
    <property type="component" value="Chromosome"/>
</dbReference>
<evidence type="ECO:0000256" key="9">
    <source>
        <dbReference type="ARBA" id="ARBA00022840"/>
    </source>
</evidence>
<evidence type="ECO:0000256" key="7">
    <source>
        <dbReference type="ARBA" id="ARBA00022741"/>
    </source>
</evidence>
<dbReference type="GO" id="GO:0000160">
    <property type="term" value="P:phosphorelay signal transduction system"/>
    <property type="evidence" value="ECO:0007669"/>
    <property type="project" value="UniProtKB-KW"/>
</dbReference>
<evidence type="ECO:0000256" key="4">
    <source>
        <dbReference type="ARBA" id="ARBA00022553"/>
    </source>
</evidence>
<keyword evidence="7" id="KW-0547">Nucleotide-binding</keyword>
<dbReference type="SUPFAM" id="SSF55874">
    <property type="entry name" value="ATPase domain of HSP90 chaperone/DNA topoisomerase II/histidine kinase"/>
    <property type="match status" value="1"/>
</dbReference>
<keyword evidence="4" id="KW-0597">Phosphoprotein</keyword>
<keyword evidence="10" id="KW-1133">Transmembrane helix</keyword>
<dbReference type="InterPro" id="IPR025201">
    <property type="entry name" value="KdpD_TM"/>
</dbReference>
<dbReference type="InterPro" id="IPR011102">
    <property type="entry name" value="Sig_transdc_His_kinase_HWE"/>
</dbReference>
<dbReference type="KEGG" id="cna:AB433_03030"/>
<evidence type="ECO:0000256" key="10">
    <source>
        <dbReference type="ARBA" id="ARBA00022989"/>
    </source>
</evidence>
<evidence type="ECO:0000256" key="1">
    <source>
        <dbReference type="ARBA" id="ARBA00000085"/>
    </source>
</evidence>
<evidence type="ECO:0000313" key="14">
    <source>
        <dbReference type="Proteomes" id="UP000035287"/>
    </source>
</evidence>
<evidence type="ECO:0000256" key="2">
    <source>
        <dbReference type="ARBA" id="ARBA00004141"/>
    </source>
</evidence>
<dbReference type="SMART" id="SM00911">
    <property type="entry name" value="HWE_HK"/>
    <property type="match status" value="1"/>
</dbReference>
<keyword evidence="12" id="KW-0472">Membrane</keyword>
<keyword evidence="8 13" id="KW-0418">Kinase</keyword>
<evidence type="ECO:0000256" key="8">
    <source>
        <dbReference type="ARBA" id="ARBA00022777"/>
    </source>
</evidence>
<dbReference type="InterPro" id="IPR038318">
    <property type="entry name" value="KdpD_sf"/>
</dbReference>
<evidence type="ECO:0000256" key="3">
    <source>
        <dbReference type="ARBA" id="ARBA00012438"/>
    </source>
</evidence>
<dbReference type="EC" id="2.7.13.3" evidence="3"/>
<reference evidence="13 14" key="1">
    <citation type="submission" date="2015-06" db="EMBL/GenBank/DDBJ databases">
        <authorList>
            <person name="Zeng Y."/>
            <person name="Huang Y."/>
        </authorList>
    </citation>
    <scope>NUCLEOTIDE SEQUENCE [LARGE SCALE GENOMIC DNA]</scope>
    <source>
        <strain evidence="13 14">PQ-2</strain>
    </source>
</reference>
<dbReference type="InterPro" id="IPR036890">
    <property type="entry name" value="HATPase_C_sf"/>
</dbReference>
<name>A0A0G3XDB5_9SPHN</name>
<dbReference type="OrthoDB" id="9767435at2"/>
<organism evidence="13 14">
    <name type="scientific">Croceicoccus naphthovorans</name>
    <dbReference type="NCBI Taxonomy" id="1348774"/>
    <lineage>
        <taxon>Bacteria</taxon>
        <taxon>Pseudomonadati</taxon>
        <taxon>Pseudomonadota</taxon>
        <taxon>Alphaproteobacteria</taxon>
        <taxon>Sphingomonadales</taxon>
        <taxon>Erythrobacteraceae</taxon>
        <taxon>Croceicoccus</taxon>
    </lineage>
</organism>
<dbReference type="RefSeq" id="WP_047819869.1">
    <property type="nucleotide sequence ID" value="NZ_CP011770.1"/>
</dbReference>
<keyword evidence="9" id="KW-0067">ATP-binding</keyword>
<evidence type="ECO:0000256" key="12">
    <source>
        <dbReference type="ARBA" id="ARBA00023136"/>
    </source>
</evidence>
<dbReference type="InterPro" id="IPR011495">
    <property type="entry name" value="Sig_transdc_His_kin_sub2_dim/P"/>
</dbReference>
<accession>A0A0G3XDB5</accession>
<keyword evidence="11" id="KW-0902">Two-component regulatory system</keyword>
<dbReference type="PATRIC" id="fig|1348774.3.peg.636"/>
<evidence type="ECO:0000256" key="6">
    <source>
        <dbReference type="ARBA" id="ARBA00022692"/>
    </source>
</evidence>
<dbReference type="Gene3D" id="1.20.120.620">
    <property type="entry name" value="Backbone structure of the membrane domain of e. Coli histidine kinase receptor kdpd"/>
    <property type="match status" value="1"/>
</dbReference>
<keyword evidence="6" id="KW-0812">Transmembrane</keyword>
<dbReference type="Pfam" id="PF13493">
    <property type="entry name" value="DUF4118"/>
    <property type="match status" value="1"/>
</dbReference>
<dbReference type="InterPro" id="IPR003594">
    <property type="entry name" value="HATPase_dom"/>
</dbReference>
<keyword evidence="5" id="KW-0808">Transferase</keyword>
<dbReference type="Pfam" id="PF07568">
    <property type="entry name" value="HisKA_2"/>
    <property type="match status" value="1"/>
</dbReference>
<dbReference type="STRING" id="1348774.AB433_03030"/>
<comment type="catalytic activity">
    <reaction evidence="1">
        <text>ATP + protein L-histidine = ADP + protein N-phospho-L-histidine.</text>
        <dbReference type="EC" id="2.7.13.3"/>
    </reaction>
</comment>